<dbReference type="InterPro" id="IPR010982">
    <property type="entry name" value="Lambda_DNA-bd_dom_sf"/>
</dbReference>
<reference evidence="3" key="2">
    <citation type="submission" date="2017-05" db="EMBL/GenBank/DDBJ databases">
        <authorList>
            <consortium name="The Broad Institute Genomics Platform"/>
            <consortium name="The Broad Institute Genomic Center for Infectious Diseases"/>
            <person name="Earl A."/>
            <person name="Manson A."/>
            <person name="Schwartman J."/>
            <person name="Gilmore M."/>
            <person name="Abouelleil A."/>
            <person name="Cao P."/>
            <person name="Chapman S."/>
            <person name="Cusick C."/>
            <person name="Shea T."/>
            <person name="Young S."/>
            <person name="Neafsey D."/>
            <person name="Nusbaum C."/>
            <person name="Birren B."/>
        </authorList>
    </citation>
    <scope>NUCLEOTIDE SEQUENCE</scope>
    <source>
        <strain evidence="3">9E7_DIV0242</strain>
    </source>
</reference>
<evidence type="ECO:0000313" key="3">
    <source>
        <dbReference type="EMBL" id="WYJ90198.1"/>
    </source>
</evidence>
<proteinExistence type="predicted"/>
<dbReference type="Pfam" id="PF13560">
    <property type="entry name" value="HTH_31"/>
    <property type="match status" value="1"/>
</dbReference>
<protein>
    <recommendedName>
        <fullName evidence="1">HTH cro/C1-type domain-containing protein</fullName>
    </recommendedName>
</protein>
<reference evidence="2" key="1">
    <citation type="submission" date="2017-05" db="EMBL/GenBank/DDBJ databases">
        <title>The Genome Sequence of Enterococcus sp. 9E7_DIV0242.</title>
        <authorList>
            <consortium name="The Broad Institute Genomics Platform"/>
            <consortium name="The Broad Institute Genomic Center for Infectious Diseases"/>
            <person name="Earl A."/>
            <person name="Manson A."/>
            <person name="Schwartman J."/>
            <person name="Gilmore M."/>
            <person name="Abouelleil A."/>
            <person name="Cao P."/>
            <person name="Chapman S."/>
            <person name="Cusick C."/>
            <person name="Shea T."/>
            <person name="Young S."/>
            <person name="Neafsey D."/>
            <person name="Nusbaum C."/>
            <person name="Birren B."/>
        </authorList>
    </citation>
    <scope>NUCLEOTIDE SEQUENCE [LARGE SCALE GENOMIC DNA]</scope>
    <source>
        <strain evidence="2">9E7_DIV0242</strain>
    </source>
</reference>
<evidence type="ECO:0000313" key="4">
    <source>
        <dbReference type="Proteomes" id="UP000195141"/>
    </source>
</evidence>
<dbReference type="Gene3D" id="1.10.260.40">
    <property type="entry name" value="lambda repressor-like DNA-binding domains"/>
    <property type="match status" value="1"/>
</dbReference>
<dbReference type="Proteomes" id="UP000195141">
    <property type="component" value="Chromosome"/>
</dbReference>
<reference evidence="3" key="3">
    <citation type="submission" date="2024-03" db="EMBL/GenBank/DDBJ databases">
        <title>The Genome Sequence of Enterococcus sp. DIV0242b.</title>
        <authorList>
            <consortium name="The Broad Institute Genomics Platform"/>
            <consortium name="The Broad Institute Microbial Omics Core"/>
            <consortium name="The Broad Institute Genomic Center for Infectious Diseases"/>
            <person name="Earl A."/>
            <person name="Manson A."/>
            <person name="Gilmore M."/>
            <person name="Schwartman J."/>
            <person name="Shea T."/>
            <person name="Abouelleil A."/>
            <person name="Cao P."/>
            <person name="Chapman S."/>
            <person name="Cusick C."/>
            <person name="Young S."/>
            <person name="Neafsey D."/>
            <person name="Nusbaum C."/>
            <person name="Birren B."/>
        </authorList>
    </citation>
    <scope>NUCLEOTIDE SEQUENCE</scope>
    <source>
        <strain evidence="3">9E7_DIV0242</strain>
    </source>
</reference>
<dbReference type="EMBL" id="NGMM01000005">
    <property type="protein sequence ID" value="OTP13411.1"/>
    <property type="molecule type" value="Genomic_DNA"/>
</dbReference>
<dbReference type="OrthoDB" id="2194990at2"/>
<dbReference type="SUPFAM" id="SSF47413">
    <property type="entry name" value="lambda repressor-like DNA-binding domains"/>
    <property type="match status" value="1"/>
</dbReference>
<feature type="domain" description="HTH cro/C1-type" evidence="1">
    <location>
        <begin position="7"/>
        <end position="59"/>
    </location>
</feature>
<keyword evidence="4" id="KW-1185">Reference proteome</keyword>
<gene>
    <name evidence="3" type="ORF">A5888_001926</name>
    <name evidence="2" type="ORF">A5888_002889</name>
</gene>
<dbReference type="PROSITE" id="PS50943">
    <property type="entry name" value="HTH_CROC1"/>
    <property type="match status" value="1"/>
</dbReference>
<dbReference type="EMBL" id="CP147247">
    <property type="protein sequence ID" value="WYJ90198.1"/>
    <property type="molecule type" value="Genomic_DNA"/>
</dbReference>
<dbReference type="AlphaFoldDB" id="A0A242K3D0"/>
<evidence type="ECO:0000313" key="2">
    <source>
        <dbReference type="EMBL" id="OTP13411.1"/>
    </source>
</evidence>
<dbReference type="SMART" id="SM00530">
    <property type="entry name" value="HTH_XRE"/>
    <property type="match status" value="1"/>
</dbReference>
<dbReference type="GO" id="GO:0003677">
    <property type="term" value="F:DNA binding"/>
    <property type="evidence" value="ECO:0007669"/>
    <property type="project" value="InterPro"/>
</dbReference>
<evidence type="ECO:0000259" key="1">
    <source>
        <dbReference type="PROSITE" id="PS50943"/>
    </source>
</evidence>
<accession>A0A242K3D0</accession>
<dbReference type="CDD" id="cd00093">
    <property type="entry name" value="HTH_XRE"/>
    <property type="match status" value="1"/>
</dbReference>
<dbReference type="InterPro" id="IPR001387">
    <property type="entry name" value="Cro/C1-type_HTH"/>
</dbReference>
<sequence length="66" mass="7749">MNAYGIIRTKARMSQADLAEKLQVPTYYISRIERAENPVPTLHYYENFKRVFNVTDEDIKAVRAIE</sequence>
<dbReference type="RefSeq" id="WP_086349913.1">
    <property type="nucleotide sequence ID" value="NZ_CP147247.1"/>
</dbReference>
<name>A0A242K3D0_9ENTE</name>
<organism evidence="2">
    <name type="scientific">Candidatus Enterococcus clewellii</name>
    <dbReference type="NCBI Taxonomy" id="1834193"/>
    <lineage>
        <taxon>Bacteria</taxon>
        <taxon>Bacillati</taxon>
        <taxon>Bacillota</taxon>
        <taxon>Bacilli</taxon>
        <taxon>Lactobacillales</taxon>
        <taxon>Enterococcaceae</taxon>
        <taxon>Enterococcus</taxon>
    </lineage>
</organism>